<dbReference type="Pfam" id="PF22803">
    <property type="entry name" value="GBD_Y3"/>
    <property type="match status" value="1"/>
</dbReference>
<protein>
    <recommendedName>
        <fullName evidence="1">Glycan binding protein Y3-like domain-containing protein</fullName>
    </recommendedName>
</protein>
<dbReference type="EMBL" id="JADNRY010000012">
    <property type="protein sequence ID" value="KAF9074738.1"/>
    <property type="molecule type" value="Genomic_DNA"/>
</dbReference>
<dbReference type="Proteomes" id="UP000772434">
    <property type="component" value="Unassembled WGS sequence"/>
</dbReference>
<comment type="caution">
    <text evidence="2">The sequence shown here is derived from an EMBL/GenBank/DDBJ whole genome shotgun (WGS) entry which is preliminary data.</text>
</comment>
<feature type="domain" description="Glycan binding protein Y3-like" evidence="1">
    <location>
        <begin position="46"/>
        <end position="114"/>
    </location>
</feature>
<dbReference type="InterPro" id="IPR054443">
    <property type="entry name" value="Y3-like_dom"/>
</dbReference>
<proteinExistence type="predicted"/>
<reference evidence="2" key="1">
    <citation type="submission" date="2020-11" db="EMBL/GenBank/DDBJ databases">
        <authorList>
            <consortium name="DOE Joint Genome Institute"/>
            <person name="Ahrendt S."/>
            <person name="Riley R."/>
            <person name="Andreopoulos W."/>
            <person name="Labutti K."/>
            <person name="Pangilinan J."/>
            <person name="Ruiz-Duenas F.J."/>
            <person name="Barrasa J.M."/>
            <person name="Sanchez-Garcia M."/>
            <person name="Camarero S."/>
            <person name="Miyauchi S."/>
            <person name="Serrano A."/>
            <person name="Linde D."/>
            <person name="Babiker R."/>
            <person name="Drula E."/>
            <person name="Ayuso-Fernandez I."/>
            <person name="Pacheco R."/>
            <person name="Padilla G."/>
            <person name="Ferreira P."/>
            <person name="Barriuso J."/>
            <person name="Kellner H."/>
            <person name="Castanera R."/>
            <person name="Alfaro M."/>
            <person name="Ramirez L."/>
            <person name="Pisabarro A.G."/>
            <person name="Kuo A."/>
            <person name="Tritt A."/>
            <person name="Lipzen A."/>
            <person name="He G."/>
            <person name="Yan M."/>
            <person name="Ng V."/>
            <person name="Cullen D."/>
            <person name="Martin F."/>
            <person name="Rosso M.-N."/>
            <person name="Henrissat B."/>
            <person name="Hibbett D."/>
            <person name="Martinez A.T."/>
            <person name="Grigoriev I.V."/>
        </authorList>
    </citation>
    <scope>NUCLEOTIDE SEQUENCE</scope>
    <source>
        <strain evidence="2">AH 40177</strain>
    </source>
</reference>
<keyword evidence="3" id="KW-1185">Reference proteome</keyword>
<sequence>MLSQANYYRIVLSAVATISLALTATTVLGQTTSLSCITTGVDPGGCSQFIDTFCQSGGDIPPLAEQDNFSRCFDVPGKGYKCDFTAWNEFGTTSVNPSVEGCEIILEAVSEACPMLLHMRLLEAALIHGNVRHLFPMPGSPAENIEIGELAGKPAYKIKCKEPSLLYEC</sequence>
<accession>A0A9P5Q3D8</accession>
<evidence type="ECO:0000313" key="2">
    <source>
        <dbReference type="EMBL" id="KAF9074738.1"/>
    </source>
</evidence>
<organism evidence="2 3">
    <name type="scientific">Rhodocollybia butyracea</name>
    <dbReference type="NCBI Taxonomy" id="206335"/>
    <lineage>
        <taxon>Eukaryota</taxon>
        <taxon>Fungi</taxon>
        <taxon>Dikarya</taxon>
        <taxon>Basidiomycota</taxon>
        <taxon>Agaricomycotina</taxon>
        <taxon>Agaricomycetes</taxon>
        <taxon>Agaricomycetidae</taxon>
        <taxon>Agaricales</taxon>
        <taxon>Marasmiineae</taxon>
        <taxon>Omphalotaceae</taxon>
        <taxon>Rhodocollybia</taxon>
    </lineage>
</organism>
<dbReference type="AlphaFoldDB" id="A0A9P5Q3D8"/>
<evidence type="ECO:0000259" key="1">
    <source>
        <dbReference type="Pfam" id="PF22803"/>
    </source>
</evidence>
<evidence type="ECO:0000313" key="3">
    <source>
        <dbReference type="Proteomes" id="UP000772434"/>
    </source>
</evidence>
<name>A0A9P5Q3D8_9AGAR</name>
<gene>
    <name evidence="2" type="ORF">BDP27DRAFT_1359399</name>
</gene>